<accession>A0A0E9RFY5</accession>
<dbReference type="EMBL" id="GBXM01080526">
    <property type="protein sequence ID" value="JAH28051.1"/>
    <property type="molecule type" value="Transcribed_RNA"/>
</dbReference>
<proteinExistence type="predicted"/>
<name>A0A0E9RFY5_ANGAN</name>
<evidence type="ECO:0000313" key="1">
    <source>
        <dbReference type="EMBL" id="JAH28051.1"/>
    </source>
</evidence>
<sequence>MQEPGCSFPTLRSITYNSVHKPEYVFPSLGLFHRCTQSFFFIEMWSTFTAW</sequence>
<reference evidence="1" key="1">
    <citation type="submission" date="2014-11" db="EMBL/GenBank/DDBJ databases">
        <authorList>
            <person name="Amaro Gonzalez C."/>
        </authorList>
    </citation>
    <scope>NUCLEOTIDE SEQUENCE</scope>
</reference>
<organism evidence="1">
    <name type="scientific">Anguilla anguilla</name>
    <name type="common">European freshwater eel</name>
    <name type="synonym">Muraena anguilla</name>
    <dbReference type="NCBI Taxonomy" id="7936"/>
    <lineage>
        <taxon>Eukaryota</taxon>
        <taxon>Metazoa</taxon>
        <taxon>Chordata</taxon>
        <taxon>Craniata</taxon>
        <taxon>Vertebrata</taxon>
        <taxon>Euteleostomi</taxon>
        <taxon>Actinopterygii</taxon>
        <taxon>Neopterygii</taxon>
        <taxon>Teleostei</taxon>
        <taxon>Anguilliformes</taxon>
        <taxon>Anguillidae</taxon>
        <taxon>Anguilla</taxon>
    </lineage>
</organism>
<dbReference type="AlphaFoldDB" id="A0A0E9RFY5"/>
<protein>
    <submittedName>
        <fullName evidence="1">Uncharacterized protein</fullName>
    </submittedName>
</protein>
<reference evidence="1" key="2">
    <citation type="journal article" date="2015" name="Fish Shellfish Immunol.">
        <title>Early steps in the European eel (Anguilla anguilla)-Vibrio vulnificus interaction in the gills: Role of the RtxA13 toxin.</title>
        <authorList>
            <person name="Callol A."/>
            <person name="Pajuelo D."/>
            <person name="Ebbesson L."/>
            <person name="Teles M."/>
            <person name="MacKenzie S."/>
            <person name="Amaro C."/>
        </authorList>
    </citation>
    <scope>NUCLEOTIDE SEQUENCE</scope>
</reference>